<protein>
    <submittedName>
        <fullName evidence="1">Nucleotidyltransferase</fullName>
    </submittedName>
</protein>
<keyword evidence="1" id="KW-0808">Transferase</keyword>
<dbReference type="SUPFAM" id="SSF81593">
    <property type="entry name" value="Nucleotidyltransferase substrate binding subunit/domain"/>
    <property type="match status" value="1"/>
</dbReference>
<dbReference type="KEGG" id="kyr:CVV65_01825"/>
<dbReference type="RefSeq" id="WP_100666699.1">
    <property type="nucleotide sequence ID" value="NZ_CP024955.1"/>
</dbReference>
<proteinExistence type="predicted"/>
<dbReference type="AlphaFoldDB" id="A0A2K8N5X4"/>
<gene>
    <name evidence="1" type="ORF">CVV65_01825</name>
</gene>
<accession>A0A2K8N5X4</accession>
<dbReference type="Gene3D" id="1.20.120.330">
    <property type="entry name" value="Nucleotidyltransferases domain 2"/>
    <property type="match status" value="1"/>
</dbReference>
<evidence type="ECO:0000313" key="1">
    <source>
        <dbReference type="EMBL" id="ATY83862.1"/>
    </source>
</evidence>
<sequence>MSTNRVSEKYRDYQKALRRLGESLTIDPDQDIVVDGVIQRFEFTFELSWKLMQAYLAREGFEVNSPWSAIREAFSVGLLDDGDGWIDMMLDQNRASHTYDEQTARDIYQRIKESHYPKLCDLETKIAGFLKQEGREPRIDRPGGTES</sequence>
<name>A0A2K8N5X4_9BACL</name>
<dbReference type="EMBL" id="CP024955">
    <property type="protein sequence ID" value="ATY83862.1"/>
    <property type="molecule type" value="Genomic_DNA"/>
</dbReference>
<dbReference type="GO" id="GO:0016740">
    <property type="term" value="F:transferase activity"/>
    <property type="evidence" value="ECO:0007669"/>
    <property type="project" value="UniProtKB-KW"/>
</dbReference>
<dbReference type="OrthoDB" id="9810452at2"/>
<dbReference type="NCBIfam" id="TIGR01987">
    <property type="entry name" value="HI0074"/>
    <property type="match status" value="1"/>
</dbReference>
<dbReference type="Pfam" id="PF08780">
    <property type="entry name" value="NTase_sub_bind"/>
    <property type="match status" value="1"/>
</dbReference>
<evidence type="ECO:0000313" key="2">
    <source>
        <dbReference type="Proteomes" id="UP000231932"/>
    </source>
</evidence>
<reference evidence="2" key="1">
    <citation type="submission" date="2017-11" db="EMBL/GenBank/DDBJ databases">
        <title>Complete Genome Sequence of Kyrpidia sp. Strain EA-1, a thermophilic, hydrogen-oxidizing Bacterium, isolated from the Azores.</title>
        <authorList>
            <person name="Reiner J.E."/>
            <person name="Lapp C.J."/>
            <person name="Bunk B."/>
            <person name="Gescher J."/>
        </authorList>
    </citation>
    <scope>NUCLEOTIDE SEQUENCE [LARGE SCALE GENOMIC DNA]</scope>
    <source>
        <strain evidence="2">EA-1</strain>
    </source>
</reference>
<dbReference type="Proteomes" id="UP000231932">
    <property type="component" value="Chromosome"/>
</dbReference>
<keyword evidence="2" id="KW-1185">Reference proteome</keyword>
<organism evidence="1 2">
    <name type="scientific">Kyrpidia spormannii</name>
    <dbReference type="NCBI Taxonomy" id="2055160"/>
    <lineage>
        <taxon>Bacteria</taxon>
        <taxon>Bacillati</taxon>
        <taxon>Bacillota</taxon>
        <taxon>Bacilli</taxon>
        <taxon>Bacillales</taxon>
        <taxon>Alicyclobacillaceae</taxon>
        <taxon>Kyrpidia</taxon>
    </lineage>
</organism>
<dbReference type="InterPro" id="IPR010235">
    <property type="entry name" value="HepT"/>
</dbReference>